<evidence type="ECO:0000313" key="2">
    <source>
        <dbReference type="EMBL" id="CAD7224665.1"/>
    </source>
</evidence>
<dbReference type="InterPro" id="IPR029063">
    <property type="entry name" value="SAM-dependent_MTases_sf"/>
</dbReference>
<dbReference type="EMBL" id="OB660414">
    <property type="protein sequence ID" value="CAD7224665.1"/>
    <property type="molecule type" value="Genomic_DNA"/>
</dbReference>
<dbReference type="PANTHER" id="PTHR45036:SF1">
    <property type="entry name" value="METHYLTRANSFERASE LIKE 7A"/>
    <property type="match status" value="1"/>
</dbReference>
<dbReference type="OrthoDB" id="416496at2759"/>
<dbReference type="GO" id="GO:0008757">
    <property type="term" value="F:S-adenosylmethionine-dependent methyltransferase activity"/>
    <property type="evidence" value="ECO:0007669"/>
    <property type="project" value="InterPro"/>
</dbReference>
<gene>
    <name evidence="2" type="ORF">CTOB1V02_LOCUS2620</name>
</gene>
<dbReference type="Pfam" id="PF08241">
    <property type="entry name" value="Methyltransf_11"/>
    <property type="match status" value="1"/>
</dbReference>
<dbReference type="AlphaFoldDB" id="A0A7R8ZI58"/>
<feature type="domain" description="Methyltransferase type 11" evidence="1">
    <location>
        <begin position="76"/>
        <end position="171"/>
    </location>
</feature>
<organism evidence="2">
    <name type="scientific">Cyprideis torosa</name>
    <dbReference type="NCBI Taxonomy" id="163714"/>
    <lineage>
        <taxon>Eukaryota</taxon>
        <taxon>Metazoa</taxon>
        <taxon>Ecdysozoa</taxon>
        <taxon>Arthropoda</taxon>
        <taxon>Crustacea</taxon>
        <taxon>Oligostraca</taxon>
        <taxon>Ostracoda</taxon>
        <taxon>Podocopa</taxon>
        <taxon>Podocopida</taxon>
        <taxon>Cytherocopina</taxon>
        <taxon>Cytheroidea</taxon>
        <taxon>Cytherideidae</taxon>
        <taxon>Cyprideis</taxon>
    </lineage>
</organism>
<name>A0A7R8ZI58_9CRUS</name>
<sequence length="259" mass="30304">MILLVLLLGLASTVLGIAFWTFWFRVYQLHQRIVAWAVRYLANNSMDCRIGREKAMVFGRIPTEGLPSNGKGLRVLELGPRIGYNLKYYPNRTRLTVVEQNPFYRETFMKALAKEADRGITLERYILVAKDGGLEKIDTASMDVVVSSHALCCVEDPAKTLQEIKRVLVPERGRFFFFEQTEDRPGTFRNFVQNLMTQFKVWEWFTGCHLNRRTNEYLARARFRKLEFEKFYVRLPASYPWEEVLRKLTLSHVRGIAHV</sequence>
<evidence type="ECO:0000259" key="1">
    <source>
        <dbReference type="Pfam" id="PF08241"/>
    </source>
</evidence>
<dbReference type="PANTHER" id="PTHR45036">
    <property type="entry name" value="METHYLTRANSFERASE LIKE 7B"/>
    <property type="match status" value="1"/>
</dbReference>
<protein>
    <recommendedName>
        <fullName evidence="1">Methyltransferase type 11 domain-containing protein</fullName>
    </recommendedName>
</protein>
<proteinExistence type="predicted"/>
<dbReference type="InterPro" id="IPR013216">
    <property type="entry name" value="Methyltransf_11"/>
</dbReference>
<dbReference type="SUPFAM" id="SSF53335">
    <property type="entry name" value="S-adenosyl-L-methionine-dependent methyltransferases"/>
    <property type="match status" value="1"/>
</dbReference>
<dbReference type="Gene3D" id="3.40.50.150">
    <property type="entry name" value="Vaccinia Virus protein VP39"/>
    <property type="match status" value="1"/>
</dbReference>
<reference evidence="2" key="1">
    <citation type="submission" date="2020-11" db="EMBL/GenBank/DDBJ databases">
        <authorList>
            <person name="Tran Van P."/>
        </authorList>
    </citation>
    <scope>NUCLEOTIDE SEQUENCE</scope>
</reference>
<accession>A0A7R8ZI58</accession>
<dbReference type="InterPro" id="IPR052356">
    <property type="entry name" value="Thiol_S-MT"/>
</dbReference>